<comment type="caution">
    <text evidence="11">The sequence shown here is derived from an EMBL/GenBank/DDBJ whole genome shotgun (WGS) entry which is preliminary data.</text>
</comment>
<evidence type="ECO:0000256" key="8">
    <source>
        <dbReference type="ARBA" id="ARBA00023136"/>
    </source>
</evidence>
<dbReference type="Gene3D" id="3.40.720.10">
    <property type="entry name" value="Alkaline Phosphatase, subunit A"/>
    <property type="match status" value="2"/>
</dbReference>
<evidence type="ECO:0000256" key="2">
    <source>
        <dbReference type="ARBA" id="ARBA00004687"/>
    </source>
</evidence>
<dbReference type="Proteomes" id="UP001187192">
    <property type="component" value="Unassembled WGS sequence"/>
</dbReference>
<dbReference type="PANTHER" id="PTHR23071:SF1">
    <property type="entry name" value="GPI ETHANOLAMINE PHOSPHATE TRANSFERASE 3"/>
    <property type="match status" value="1"/>
</dbReference>
<evidence type="ECO:0000256" key="4">
    <source>
        <dbReference type="ARBA" id="ARBA00022679"/>
    </source>
</evidence>
<evidence type="ECO:0008006" key="13">
    <source>
        <dbReference type="Google" id="ProtNLM"/>
    </source>
</evidence>
<evidence type="ECO:0000313" key="11">
    <source>
        <dbReference type="EMBL" id="GMN59380.1"/>
    </source>
</evidence>
<feature type="transmembrane region" description="Helical" evidence="10">
    <location>
        <begin position="973"/>
        <end position="998"/>
    </location>
</feature>
<comment type="subcellular location">
    <subcellularLocation>
        <location evidence="1">Endoplasmic reticulum membrane</location>
        <topology evidence="1">Multi-pass membrane protein</topology>
    </subcellularLocation>
</comment>
<feature type="transmembrane region" description="Helical" evidence="10">
    <location>
        <begin position="887"/>
        <end position="907"/>
    </location>
</feature>
<feature type="transmembrane region" description="Helical" evidence="10">
    <location>
        <begin position="672"/>
        <end position="690"/>
    </location>
</feature>
<feature type="transmembrane region" description="Helical" evidence="10">
    <location>
        <begin position="597"/>
        <end position="616"/>
    </location>
</feature>
<dbReference type="InterPro" id="IPR037675">
    <property type="entry name" value="PIG-O_N"/>
</dbReference>
<evidence type="ECO:0000256" key="1">
    <source>
        <dbReference type="ARBA" id="ARBA00004477"/>
    </source>
</evidence>
<feature type="transmembrane region" description="Helical" evidence="10">
    <location>
        <begin position="1010"/>
        <end position="1032"/>
    </location>
</feature>
<keyword evidence="5 10" id="KW-0812">Transmembrane</keyword>
<sequence>MCHRSVKAAPLPCLHLPSPDSPIRSLAFKSSWPDAAPSKSAVGGGGGVLSALDRSASVSPSSVRAQLLWRQFPIFPFPTTPLAGHLKVKDQEPRKPVFELLLKQESLKNKMGVGRWEWWGNKWVYWLIMGFHLLAILFFTKGFLLTRTELPYFSHCSDVSQSPCLHSSSDDSNANLNQSNSNPPQCWTKPAVGRLVIIVLDALRFDFVAPSTFFQGDVNMLESKPWMDKLQVLQQLASQNPSSARIFKAIADPPTTSLQRLKGLTTGGLPTFVDVGNSFGAPAIIEDNLLHQFVQNGKRVVMMGDDTWMQLFPHHFERSYPFPSFNVKDLHTVDNGCVDHLIPSLYQEDWDILIAHFLGVKLVDVLKSESEPSGLHENTLLLVMGDHGQTINGDHGGGGPEEVETSIFSMSFKQPLPSIPSQSGASSFELDSDKKNLHISSIHQLDFAATISALLGIPFPFGSIGHVNLELYALGAGARSFKGYIEKCENQSKLDEWMLDYANVLCINSWQVKRYIDVYSASSVIGFSHEDLLHIADLYAQAMEKWVSHTKNFFIYKNESCDTVLPALERQIDAYSNFLASVAELARSKWTEFNLKLMAIGFGIMLLSICIHILAITKWQYVRAASSQIVLFVSSMYLSFAVVVEEGKVASFLLATSGVVKLRDSIKKQKKMVLEVIVFLLVIIICRLAIEVGLSKQTPDFEVSNIYPSWMLRIACGLPVLSFATEIVPMISLMLLAVLLYKAISSIYSEGLWKYVTVASILSYMLIAVHWASESNILSLGSVLEDIGRNSIPQMIYAVGFAQLLLLMFYPHLNKEKSFDGKKSLVDKTVAMLSAWSSTIIILLGKQGPLVSVAAIIGGYCIMRLGNIKNKDNNEGIGSLMIDPLTVAQWSMLAVCLFFCTGHWCAFDGLRYGAAFIGFDEFVLVRQAILLTIDTFGLSLILPVFGLPFLVACQGSICRTEKRKHALFTRLSLVYLLYGLIVATTVTATMVCVAIHRRHLMVWGLFAPKFVFDVAGLVLTDFLICLASLYYFSTPHNAEADL</sequence>
<dbReference type="AlphaFoldDB" id="A0AA88DQF8"/>
<feature type="transmembrane region" description="Helical" evidence="10">
    <location>
        <begin position="123"/>
        <end position="144"/>
    </location>
</feature>
<evidence type="ECO:0000256" key="7">
    <source>
        <dbReference type="ARBA" id="ARBA00022989"/>
    </source>
</evidence>
<dbReference type="GO" id="GO:0051377">
    <property type="term" value="F:mannose-ethanolamine phosphotransferase activity"/>
    <property type="evidence" value="ECO:0007669"/>
    <property type="project" value="InterPro"/>
</dbReference>
<organism evidence="11 12">
    <name type="scientific">Ficus carica</name>
    <name type="common">Common fig</name>
    <dbReference type="NCBI Taxonomy" id="3494"/>
    <lineage>
        <taxon>Eukaryota</taxon>
        <taxon>Viridiplantae</taxon>
        <taxon>Streptophyta</taxon>
        <taxon>Embryophyta</taxon>
        <taxon>Tracheophyta</taxon>
        <taxon>Spermatophyta</taxon>
        <taxon>Magnoliopsida</taxon>
        <taxon>eudicotyledons</taxon>
        <taxon>Gunneridae</taxon>
        <taxon>Pentapetalae</taxon>
        <taxon>rosids</taxon>
        <taxon>fabids</taxon>
        <taxon>Rosales</taxon>
        <taxon>Moraceae</taxon>
        <taxon>Ficeae</taxon>
        <taxon>Ficus</taxon>
    </lineage>
</organism>
<evidence type="ECO:0000256" key="6">
    <source>
        <dbReference type="ARBA" id="ARBA00022824"/>
    </source>
</evidence>
<gene>
    <name evidence="11" type="ORF">TIFTF001_028481</name>
</gene>
<keyword evidence="7 10" id="KW-1133">Transmembrane helix</keyword>
<dbReference type="GO" id="GO:0006506">
    <property type="term" value="P:GPI anchor biosynthetic process"/>
    <property type="evidence" value="ECO:0007669"/>
    <property type="project" value="UniProtKB-KW"/>
</dbReference>
<keyword evidence="3" id="KW-0337">GPI-anchor biosynthesis</keyword>
<protein>
    <recommendedName>
        <fullName evidence="13">GPI ethanolamine phosphate transferase 3</fullName>
    </recommendedName>
</protein>
<feature type="transmembrane region" description="Helical" evidence="10">
    <location>
        <begin position="752"/>
        <end position="772"/>
    </location>
</feature>
<dbReference type="InterPro" id="IPR017850">
    <property type="entry name" value="Alkaline_phosphatase_core_sf"/>
</dbReference>
<keyword evidence="8 10" id="KW-0472">Membrane</keyword>
<dbReference type="PANTHER" id="PTHR23071">
    <property type="entry name" value="PHOSPHATIDYLINOSITOL GLYCAN"/>
    <property type="match status" value="1"/>
</dbReference>
<accession>A0AA88DQF8</accession>
<evidence type="ECO:0000256" key="9">
    <source>
        <dbReference type="ARBA" id="ARBA00023180"/>
    </source>
</evidence>
<dbReference type="EMBL" id="BTGU01000086">
    <property type="protein sequence ID" value="GMN59380.1"/>
    <property type="molecule type" value="Genomic_DNA"/>
</dbReference>
<comment type="pathway">
    <text evidence="2">Glycolipid biosynthesis; glycosylphosphatidylinositol-anchor biosynthesis.</text>
</comment>
<keyword evidence="12" id="KW-1185">Reference proteome</keyword>
<name>A0AA88DQF8_FICCA</name>
<evidence type="ECO:0000256" key="5">
    <source>
        <dbReference type="ARBA" id="ARBA00022692"/>
    </source>
</evidence>
<dbReference type="GO" id="GO:0005789">
    <property type="term" value="C:endoplasmic reticulum membrane"/>
    <property type="evidence" value="ECO:0007669"/>
    <property type="project" value="UniProtKB-SubCell"/>
</dbReference>
<evidence type="ECO:0000256" key="3">
    <source>
        <dbReference type="ARBA" id="ARBA00022502"/>
    </source>
</evidence>
<evidence type="ECO:0000256" key="10">
    <source>
        <dbReference type="SAM" id="Phobius"/>
    </source>
</evidence>
<dbReference type="SUPFAM" id="SSF53649">
    <property type="entry name" value="Alkaline phosphatase-like"/>
    <property type="match status" value="1"/>
</dbReference>
<feature type="transmembrane region" description="Helical" evidence="10">
    <location>
        <begin position="927"/>
        <end position="952"/>
    </location>
</feature>
<evidence type="ECO:0000313" key="12">
    <source>
        <dbReference type="Proteomes" id="UP001187192"/>
    </source>
</evidence>
<keyword evidence="4" id="KW-0808">Transferase</keyword>
<dbReference type="InterPro" id="IPR039524">
    <property type="entry name" value="PIGO/GPI13"/>
</dbReference>
<dbReference type="CDD" id="cd16023">
    <property type="entry name" value="GPI_EPT_3"/>
    <property type="match status" value="1"/>
</dbReference>
<keyword evidence="6" id="KW-0256">Endoplasmic reticulum</keyword>
<keyword evidence="9" id="KW-0325">Glycoprotein</keyword>
<feature type="transmembrane region" description="Helical" evidence="10">
    <location>
        <begin position="792"/>
        <end position="813"/>
    </location>
</feature>
<proteinExistence type="predicted"/>
<feature type="transmembrane region" description="Helical" evidence="10">
    <location>
        <begin position="710"/>
        <end position="740"/>
    </location>
</feature>
<reference evidence="11" key="1">
    <citation type="submission" date="2023-07" db="EMBL/GenBank/DDBJ databases">
        <title>draft genome sequence of fig (Ficus carica).</title>
        <authorList>
            <person name="Takahashi T."/>
            <person name="Nishimura K."/>
        </authorList>
    </citation>
    <scope>NUCLEOTIDE SEQUENCE</scope>
</reference>